<accession>E9HPW8</accession>
<feature type="region of interest" description="Disordered" evidence="1">
    <location>
        <begin position="64"/>
        <end position="85"/>
    </location>
</feature>
<proteinExistence type="predicted"/>
<sequence length="103" mass="12109">MSHLHRGSTALHLYLPQIWCTKHFLNSLDGQTTFFFKPRQTMAGQRLQSLPNLHCNQKLGRSLMASKSPSTISSRSSYTKRQTRYLHRQLRRAPRQLYTTHLR</sequence>
<dbReference type="KEGG" id="dpx:DAPPUDRAFT_302899"/>
<dbReference type="EMBL" id="GL732712">
    <property type="protein sequence ID" value="EFX66189.1"/>
    <property type="molecule type" value="Genomic_DNA"/>
</dbReference>
<evidence type="ECO:0000256" key="1">
    <source>
        <dbReference type="SAM" id="MobiDB-lite"/>
    </source>
</evidence>
<gene>
    <name evidence="2" type="ORF">DAPPUDRAFT_302899</name>
</gene>
<protein>
    <submittedName>
        <fullName evidence="2">Uncharacterized protein</fullName>
    </submittedName>
</protein>
<dbReference type="Proteomes" id="UP000000305">
    <property type="component" value="Unassembled WGS sequence"/>
</dbReference>
<evidence type="ECO:0000313" key="2">
    <source>
        <dbReference type="EMBL" id="EFX66189.1"/>
    </source>
</evidence>
<reference evidence="2 3" key="1">
    <citation type="journal article" date="2011" name="Science">
        <title>The ecoresponsive genome of Daphnia pulex.</title>
        <authorList>
            <person name="Colbourne J.K."/>
            <person name="Pfrender M.E."/>
            <person name="Gilbert D."/>
            <person name="Thomas W.K."/>
            <person name="Tucker A."/>
            <person name="Oakley T.H."/>
            <person name="Tokishita S."/>
            <person name="Aerts A."/>
            <person name="Arnold G.J."/>
            <person name="Basu M.K."/>
            <person name="Bauer D.J."/>
            <person name="Caceres C.E."/>
            <person name="Carmel L."/>
            <person name="Casola C."/>
            <person name="Choi J.H."/>
            <person name="Detter J.C."/>
            <person name="Dong Q."/>
            <person name="Dusheyko S."/>
            <person name="Eads B.D."/>
            <person name="Frohlich T."/>
            <person name="Geiler-Samerotte K.A."/>
            <person name="Gerlach D."/>
            <person name="Hatcher P."/>
            <person name="Jogdeo S."/>
            <person name="Krijgsveld J."/>
            <person name="Kriventseva E.V."/>
            <person name="Kultz D."/>
            <person name="Laforsch C."/>
            <person name="Lindquist E."/>
            <person name="Lopez J."/>
            <person name="Manak J.R."/>
            <person name="Muller J."/>
            <person name="Pangilinan J."/>
            <person name="Patwardhan R.P."/>
            <person name="Pitluck S."/>
            <person name="Pritham E.J."/>
            <person name="Rechtsteiner A."/>
            <person name="Rho M."/>
            <person name="Rogozin I.B."/>
            <person name="Sakarya O."/>
            <person name="Salamov A."/>
            <person name="Schaack S."/>
            <person name="Shapiro H."/>
            <person name="Shiga Y."/>
            <person name="Skalitzky C."/>
            <person name="Smith Z."/>
            <person name="Souvorov A."/>
            <person name="Sung W."/>
            <person name="Tang Z."/>
            <person name="Tsuchiya D."/>
            <person name="Tu H."/>
            <person name="Vos H."/>
            <person name="Wang M."/>
            <person name="Wolf Y.I."/>
            <person name="Yamagata H."/>
            <person name="Yamada T."/>
            <person name="Ye Y."/>
            <person name="Shaw J.R."/>
            <person name="Andrews J."/>
            <person name="Crease T.J."/>
            <person name="Tang H."/>
            <person name="Lucas S.M."/>
            <person name="Robertson H.M."/>
            <person name="Bork P."/>
            <person name="Koonin E.V."/>
            <person name="Zdobnov E.M."/>
            <person name="Grigoriev I.V."/>
            <person name="Lynch M."/>
            <person name="Boore J.L."/>
        </authorList>
    </citation>
    <scope>NUCLEOTIDE SEQUENCE [LARGE SCALE GENOMIC DNA]</scope>
</reference>
<evidence type="ECO:0000313" key="3">
    <source>
        <dbReference type="Proteomes" id="UP000000305"/>
    </source>
</evidence>
<dbReference type="AlphaFoldDB" id="E9HPW8"/>
<keyword evidence="3" id="KW-1185">Reference proteome</keyword>
<dbReference type="InParanoid" id="E9HPW8"/>
<organism evidence="2 3">
    <name type="scientific">Daphnia pulex</name>
    <name type="common">Water flea</name>
    <dbReference type="NCBI Taxonomy" id="6669"/>
    <lineage>
        <taxon>Eukaryota</taxon>
        <taxon>Metazoa</taxon>
        <taxon>Ecdysozoa</taxon>
        <taxon>Arthropoda</taxon>
        <taxon>Crustacea</taxon>
        <taxon>Branchiopoda</taxon>
        <taxon>Diplostraca</taxon>
        <taxon>Cladocera</taxon>
        <taxon>Anomopoda</taxon>
        <taxon>Daphniidae</taxon>
        <taxon>Daphnia</taxon>
    </lineage>
</organism>
<name>E9HPW8_DAPPU</name>
<dbReference type="HOGENOM" id="CLU_2266377_0_0_1"/>
<feature type="compositionally biased region" description="Low complexity" evidence="1">
    <location>
        <begin position="66"/>
        <end position="77"/>
    </location>
</feature>